<dbReference type="InterPro" id="IPR002781">
    <property type="entry name" value="TM_pro_TauE-like"/>
</dbReference>
<dbReference type="PANTHER" id="PTHR30269:SF32">
    <property type="entry name" value="MEMBRANE TRANSPORTER PROTEIN-RELATED"/>
    <property type="match status" value="1"/>
</dbReference>
<dbReference type="EMBL" id="CVRY01000006">
    <property type="protein sequence ID" value="CRL64065.1"/>
    <property type="molecule type" value="Genomic_DNA"/>
</dbReference>
<feature type="transmembrane region" description="Helical" evidence="8">
    <location>
        <begin position="101"/>
        <end position="119"/>
    </location>
</feature>
<dbReference type="GO" id="GO:0005886">
    <property type="term" value="C:plasma membrane"/>
    <property type="evidence" value="ECO:0007669"/>
    <property type="project" value="UniProtKB-SubCell"/>
</dbReference>
<gene>
    <name evidence="9" type="ORF">BN1804_02794</name>
</gene>
<dbReference type="Pfam" id="PF01925">
    <property type="entry name" value="TauE"/>
    <property type="match status" value="1"/>
</dbReference>
<comment type="subcellular location">
    <subcellularLocation>
        <location evidence="1 8">Cell membrane</location>
        <topology evidence="1 8">Multi-pass membrane protein</topology>
    </subcellularLocation>
</comment>
<feature type="transmembrane region" description="Helical" evidence="8">
    <location>
        <begin position="76"/>
        <end position="95"/>
    </location>
</feature>
<feature type="transmembrane region" description="Helical" evidence="8">
    <location>
        <begin position="41"/>
        <end position="64"/>
    </location>
</feature>
<dbReference type="Proteomes" id="UP000183920">
    <property type="component" value="Unassembled WGS sequence"/>
</dbReference>
<evidence type="ECO:0000256" key="3">
    <source>
        <dbReference type="ARBA" id="ARBA00022448"/>
    </source>
</evidence>
<protein>
    <recommendedName>
        <fullName evidence="8">Probable membrane transporter protein</fullName>
    </recommendedName>
</protein>
<feature type="transmembrane region" description="Helical" evidence="8">
    <location>
        <begin position="197"/>
        <end position="215"/>
    </location>
</feature>
<feature type="transmembrane region" description="Helical" evidence="8">
    <location>
        <begin position="131"/>
        <end position="156"/>
    </location>
</feature>
<keyword evidence="3" id="KW-0813">Transport</keyword>
<proteinExistence type="inferred from homology"/>
<dbReference type="PANTHER" id="PTHR30269">
    <property type="entry name" value="TRANSMEMBRANE PROTEIN YFCA"/>
    <property type="match status" value="1"/>
</dbReference>
<evidence type="ECO:0000313" key="10">
    <source>
        <dbReference type="Proteomes" id="UP000183920"/>
    </source>
</evidence>
<evidence type="ECO:0000313" key="9">
    <source>
        <dbReference type="EMBL" id="CRL64065.1"/>
    </source>
</evidence>
<feature type="transmembrane region" description="Helical" evidence="8">
    <location>
        <begin position="227"/>
        <end position="247"/>
    </location>
</feature>
<organism evidence="9 10">
    <name type="scientific">Proteus penneri</name>
    <dbReference type="NCBI Taxonomy" id="102862"/>
    <lineage>
        <taxon>Bacteria</taxon>
        <taxon>Pseudomonadati</taxon>
        <taxon>Pseudomonadota</taxon>
        <taxon>Gammaproteobacteria</taxon>
        <taxon>Enterobacterales</taxon>
        <taxon>Morganellaceae</taxon>
        <taxon>Proteus</taxon>
    </lineage>
</organism>
<accession>A0A0G4QE14</accession>
<reference evidence="10" key="1">
    <citation type="submission" date="2015-06" db="EMBL/GenBank/DDBJ databases">
        <authorList>
            <person name="Urmite Genomes"/>
        </authorList>
    </citation>
    <scope>NUCLEOTIDE SEQUENCE [LARGE SCALE GENOMIC DNA]</scope>
    <source>
        <strain evidence="10">CSUR P1867</strain>
    </source>
</reference>
<dbReference type="InterPro" id="IPR052017">
    <property type="entry name" value="TSUP"/>
</dbReference>
<evidence type="ECO:0000256" key="1">
    <source>
        <dbReference type="ARBA" id="ARBA00004651"/>
    </source>
</evidence>
<dbReference type="AlphaFoldDB" id="A0A0G4QE14"/>
<name>A0A0G4QE14_9GAMM</name>
<evidence type="ECO:0000256" key="4">
    <source>
        <dbReference type="ARBA" id="ARBA00022475"/>
    </source>
</evidence>
<keyword evidence="6 8" id="KW-1133">Transmembrane helix</keyword>
<comment type="similarity">
    <text evidence="2 8">Belongs to the 4-toluene sulfonate uptake permease (TSUP) (TC 2.A.102) family.</text>
</comment>
<feature type="transmembrane region" description="Helical" evidence="8">
    <location>
        <begin position="12"/>
        <end position="35"/>
    </location>
</feature>
<evidence type="ECO:0000256" key="7">
    <source>
        <dbReference type="ARBA" id="ARBA00023136"/>
    </source>
</evidence>
<keyword evidence="7 8" id="KW-0472">Membrane</keyword>
<evidence type="ECO:0000256" key="8">
    <source>
        <dbReference type="RuleBase" id="RU363041"/>
    </source>
</evidence>
<evidence type="ECO:0000256" key="5">
    <source>
        <dbReference type="ARBA" id="ARBA00022692"/>
    </source>
</evidence>
<keyword evidence="5 8" id="KW-0812">Transmembrane</keyword>
<keyword evidence="4 8" id="KW-1003">Cell membrane</keyword>
<sequence>MMDLLSWSDLFICLLTLFFAYVIFGMAGFGSALIAGPVLALYLPLSMIVPLLALIDLSAAIVNIFRDGKQADFKEIRYLIPLIIIGSLVGATILLTTRPDLLSLLLGIFATCYAIYALFWKKQESQFSQRLVYPFGLIGGVFSALFGSGGFLYAIYLSGRITDKNKFCITQTTLIGFSTLTRVVIFLCAGIYWQLDILKLAVIFLPAMFAGVWLGRNLTLRMSKARFMSVIYTIVLASGTVLIYRYFF</sequence>
<dbReference type="RefSeq" id="WP_072064509.1">
    <property type="nucleotide sequence ID" value="NZ_CVRY01000006.1"/>
</dbReference>
<evidence type="ECO:0000256" key="6">
    <source>
        <dbReference type="ARBA" id="ARBA00022989"/>
    </source>
</evidence>
<evidence type="ECO:0000256" key="2">
    <source>
        <dbReference type="ARBA" id="ARBA00009142"/>
    </source>
</evidence>